<feature type="region of interest" description="Disordered" evidence="1">
    <location>
        <begin position="22"/>
        <end position="71"/>
    </location>
</feature>
<protein>
    <submittedName>
        <fullName evidence="2">Uncharacterized protein</fullName>
    </submittedName>
</protein>
<gene>
    <name evidence="2" type="ORF">BGZ99_001679</name>
</gene>
<proteinExistence type="predicted"/>
<dbReference type="AlphaFoldDB" id="A0A9P6UXN8"/>
<keyword evidence="3" id="KW-1185">Reference proteome</keyword>
<sequence length="71" mass="7868">MGGSVGRKRDFKSMVVTGFGLVDADGGFPWKERSSHAQGTQKRLPVDDIQPRSGPTQRSKKHKAKEEDELN</sequence>
<name>A0A9P6UXN8_9FUNG</name>
<dbReference type="Proteomes" id="UP000738325">
    <property type="component" value="Unassembled WGS sequence"/>
</dbReference>
<accession>A0A9P6UXN8</accession>
<reference evidence="2" key="1">
    <citation type="journal article" date="2020" name="Fungal Divers.">
        <title>Resolving the Mortierellaceae phylogeny through synthesis of multi-gene phylogenetics and phylogenomics.</title>
        <authorList>
            <person name="Vandepol N."/>
            <person name="Liber J."/>
            <person name="Desiro A."/>
            <person name="Na H."/>
            <person name="Kennedy M."/>
            <person name="Barry K."/>
            <person name="Grigoriev I.V."/>
            <person name="Miller A.N."/>
            <person name="O'Donnell K."/>
            <person name="Stajich J.E."/>
            <person name="Bonito G."/>
        </authorList>
    </citation>
    <scope>NUCLEOTIDE SEQUENCE</scope>
    <source>
        <strain evidence="2">REB-010B</strain>
    </source>
</reference>
<evidence type="ECO:0000313" key="2">
    <source>
        <dbReference type="EMBL" id="KAG0324544.1"/>
    </source>
</evidence>
<evidence type="ECO:0000256" key="1">
    <source>
        <dbReference type="SAM" id="MobiDB-lite"/>
    </source>
</evidence>
<dbReference type="EMBL" id="JAAAIP010000144">
    <property type="protein sequence ID" value="KAG0324544.1"/>
    <property type="molecule type" value="Genomic_DNA"/>
</dbReference>
<organism evidence="2 3">
    <name type="scientific">Dissophora globulifera</name>
    <dbReference type="NCBI Taxonomy" id="979702"/>
    <lineage>
        <taxon>Eukaryota</taxon>
        <taxon>Fungi</taxon>
        <taxon>Fungi incertae sedis</taxon>
        <taxon>Mucoromycota</taxon>
        <taxon>Mortierellomycotina</taxon>
        <taxon>Mortierellomycetes</taxon>
        <taxon>Mortierellales</taxon>
        <taxon>Mortierellaceae</taxon>
        <taxon>Dissophora</taxon>
    </lineage>
</organism>
<comment type="caution">
    <text evidence="2">The sequence shown here is derived from an EMBL/GenBank/DDBJ whole genome shotgun (WGS) entry which is preliminary data.</text>
</comment>
<evidence type="ECO:0000313" key="3">
    <source>
        <dbReference type="Proteomes" id="UP000738325"/>
    </source>
</evidence>